<dbReference type="AlphaFoldDB" id="A0A0D9XRY2"/>
<dbReference type="HOGENOM" id="CLU_1580792_0_0_1"/>
<accession>A0A0D9XRY2</accession>
<name>A0A0D9XRY2_9ORYZ</name>
<reference evidence="2 3" key="1">
    <citation type="submission" date="2012-08" db="EMBL/GenBank/DDBJ databases">
        <title>Oryza genome evolution.</title>
        <authorList>
            <person name="Wing R.A."/>
        </authorList>
    </citation>
    <scope>NUCLEOTIDE SEQUENCE</scope>
</reference>
<dbReference type="Gramene" id="LPERR11G10420.1">
    <property type="protein sequence ID" value="LPERR11G10420.1"/>
    <property type="gene ID" value="LPERR11G10420"/>
</dbReference>
<feature type="region of interest" description="Disordered" evidence="1">
    <location>
        <begin position="23"/>
        <end position="57"/>
    </location>
</feature>
<feature type="region of interest" description="Disordered" evidence="1">
    <location>
        <begin position="70"/>
        <end position="169"/>
    </location>
</feature>
<reference evidence="3" key="2">
    <citation type="submission" date="2013-12" db="EMBL/GenBank/DDBJ databases">
        <authorList>
            <person name="Yu Y."/>
            <person name="Lee S."/>
            <person name="de Baynast K."/>
            <person name="Wissotski M."/>
            <person name="Liu L."/>
            <person name="Talag J."/>
            <person name="Goicoechea J."/>
            <person name="Angelova A."/>
            <person name="Jetty R."/>
            <person name="Kudrna D."/>
            <person name="Golser W."/>
            <person name="Rivera L."/>
            <person name="Zhang J."/>
            <person name="Wing R."/>
        </authorList>
    </citation>
    <scope>NUCLEOTIDE SEQUENCE</scope>
</reference>
<protein>
    <submittedName>
        <fullName evidence="2">Uncharacterized protein</fullName>
    </submittedName>
</protein>
<evidence type="ECO:0000313" key="2">
    <source>
        <dbReference type="EnsemblPlants" id="LPERR11G10420.1"/>
    </source>
</evidence>
<evidence type="ECO:0000256" key="1">
    <source>
        <dbReference type="SAM" id="MobiDB-lite"/>
    </source>
</evidence>
<keyword evidence="3" id="KW-1185">Reference proteome</keyword>
<proteinExistence type="predicted"/>
<dbReference type="EnsemblPlants" id="LPERR11G10420.1">
    <property type="protein sequence ID" value="LPERR11G10420.1"/>
    <property type="gene ID" value="LPERR11G10420"/>
</dbReference>
<dbReference type="Proteomes" id="UP000032180">
    <property type="component" value="Chromosome 11"/>
</dbReference>
<reference evidence="2" key="3">
    <citation type="submission" date="2015-04" db="UniProtKB">
        <authorList>
            <consortium name="EnsemblPlants"/>
        </authorList>
    </citation>
    <scope>IDENTIFICATION</scope>
</reference>
<organism evidence="2 3">
    <name type="scientific">Leersia perrieri</name>
    <dbReference type="NCBI Taxonomy" id="77586"/>
    <lineage>
        <taxon>Eukaryota</taxon>
        <taxon>Viridiplantae</taxon>
        <taxon>Streptophyta</taxon>
        <taxon>Embryophyta</taxon>
        <taxon>Tracheophyta</taxon>
        <taxon>Spermatophyta</taxon>
        <taxon>Magnoliopsida</taxon>
        <taxon>Liliopsida</taxon>
        <taxon>Poales</taxon>
        <taxon>Poaceae</taxon>
        <taxon>BOP clade</taxon>
        <taxon>Oryzoideae</taxon>
        <taxon>Oryzeae</taxon>
        <taxon>Oryzinae</taxon>
        <taxon>Leersia</taxon>
    </lineage>
</organism>
<evidence type="ECO:0000313" key="3">
    <source>
        <dbReference type="Proteomes" id="UP000032180"/>
    </source>
</evidence>
<feature type="compositionally biased region" description="Polar residues" evidence="1">
    <location>
        <begin position="45"/>
        <end position="55"/>
    </location>
</feature>
<sequence>MHAHSRRAHPLPCLSQARRRLTTGATPWTGKTNPMMTTPSPNPNRARTSSGSTPSPALCRRHVTACRVPAAAPDHGHSDPRGMPIEGSGPAFGKEANPYRSGFGPPGATWHAPEEGTPGGLRRGHAPQKGSWPLGPTRRAPEEGRPGGLRGGRALQKGVRATRGHVACP</sequence>